<sequence length="289" mass="33512">MVIEESWNKASKGQSLHVLGAKSMRLRAELKKWNNESFGLLSRKIEEAKSDFERALHDPGFICRFGIPHVLSIDNGTQFIDKKFEALCANLRIDHRTTAVHQPQSNGQTEVTNRILLHGLKTHLDQAKGRWVEELLSILCAYRTTPRTATRETPFKLTYGSEAMIPVEISSPTLRTELFDKEQNDEDLRAELDLVEEARDRAYVKMVAQQQKMTRHYDSKVRRRKLKTFDFVLRKIIVPTTGEGNFRPNWEGLYRVTRVLGPGTYRLEDLEGRQILMSWNSGNLKMYYQ</sequence>
<keyword evidence="2" id="KW-1185">Reference proteome</keyword>
<dbReference type="OrthoDB" id="1934939at2759"/>
<reference evidence="3" key="1">
    <citation type="submission" date="2025-08" db="UniProtKB">
        <authorList>
            <consortium name="RefSeq"/>
        </authorList>
    </citation>
    <scope>IDENTIFICATION</scope>
</reference>
<dbReference type="GO" id="GO:0003676">
    <property type="term" value="F:nucleic acid binding"/>
    <property type="evidence" value="ECO:0007669"/>
    <property type="project" value="InterPro"/>
</dbReference>
<evidence type="ECO:0000313" key="2">
    <source>
        <dbReference type="Proteomes" id="UP000189703"/>
    </source>
</evidence>
<evidence type="ECO:0000259" key="1">
    <source>
        <dbReference type="PROSITE" id="PS50994"/>
    </source>
</evidence>
<dbReference type="RefSeq" id="XP_010271742.1">
    <property type="nucleotide sequence ID" value="XM_010273440.1"/>
</dbReference>
<dbReference type="PANTHER" id="PTHR48475">
    <property type="entry name" value="RIBONUCLEASE H"/>
    <property type="match status" value="1"/>
</dbReference>
<dbReference type="GO" id="GO:0015074">
    <property type="term" value="P:DNA integration"/>
    <property type="evidence" value="ECO:0007669"/>
    <property type="project" value="InterPro"/>
</dbReference>
<dbReference type="Proteomes" id="UP000189703">
    <property type="component" value="Unplaced"/>
</dbReference>
<feature type="domain" description="Integrase catalytic" evidence="1">
    <location>
        <begin position="66"/>
        <end position="162"/>
    </location>
</feature>
<dbReference type="STRING" id="4432.A0A1U8AUX8"/>
<dbReference type="InterPro" id="IPR036397">
    <property type="entry name" value="RNaseH_sf"/>
</dbReference>
<dbReference type="InterPro" id="IPR012337">
    <property type="entry name" value="RNaseH-like_sf"/>
</dbReference>
<dbReference type="GeneID" id="104607739"/>
<dbReference type="AlphaFoldDB" id="A0A1U8AUX8"/>
<organism evidence="2 3">
    <name type="scientific">Nelumbo nucifera</name>
    <name type="common">Sacred lotus</name>
    <dbReference type="NCBI Taxonomy" id="4432"/>
    <lineage>
        <taxon>Eukaryota</taxon>
        <taxon>Viridiplantae</taxon>
        <taxon>Streptophyta</taxon>
        <taxon>Embryophyta</taxon>
        <taxon>Tracheophyta</taxon>
        <taxon>Spermatophyta</taxon>
        <taxon>Magnoliopsida</taxon>
        <taxon>Proteales</taxon>
        <taxon>Nelumbonaceae</taxon>
        <taxon>Nelumbo</taxon>
    </lineage>
</organism>
<dbReference type="InParanoid" id="A0A1U8AUX8"/>
<gene>
    <name evidence="3" type="primary">LOC104607739</name>
</gene>
<proteinExistence type="predicted"/>
<dbReference type="PROSITE" id="PS50994">
    <property type="entry name" value="INTEGRASE"/>
    <property type="match status" value="1"/>
</dbReference>
<accession>A0A1U8AUX8</accession>
<name>A0A1U8AUX8_NELNU</name>
<evidence type="ECO:0000313" key="3">
    <source>
        <dbReference type="RefSeq" id="XP_010271742.1"/>
    </source>
</evidence>
<dbReference type="KEGG" id="nnu:104607739"/>
<dbReference type="PANTHER" id="PTHR48475:SF2">
    <property type="entry name" value="RIBONUCLEASE H"/>
    <property type="match status" value="1"/>
</dbReference>
<dbReference type="Gene3D" id="3.30.420.10">
    <property type="entry name" value="Ribonuclease H-like superfamily/Ribonuclease H"/>
    <property type="match status" value="1"/>
</dbReference>
<dbReference type="SUPFAM" id="SSF53098">
    <property type="entry name" value="Ribonuclease H-like"/>
    <property type="match status" value="1"/>
</dbReference>
<dbReference type="eggNOG" id="KOG0017">
    <property type="taxonomic scope" value="Eukaryota"/>
</dbReference>
<dbReference type="InterPro" id="IPR001584">
    <property type="entry name" value="Integrase_cat-core"/>
</dbReference>
<dbReference type="OMA" id="FEALCAN"/>
<protein>
    <submittedName>
        <fullName evidence="3">Uncharacterized protein K02A2.6-like</fullName>
    </submittedName>
</protein>